<feature type="transmembrane region" description="Helical" evidence="1">
    <location>
        <begin position="463"/>
        <end position="486"/>
    </location>
</feature>
<name>A0A4Q7YV27_9BACT</name>
<feature type="transmembrane region" description="Helical" evidence="1">
    <location>
        <begin position="921"/>
        <end position="945"/>
    </location>
</feature>
<dbReference type="PANTHER" id="PTHR32063">
    <property type="match status" value="1"/>
</dbReference>
<proteinExistence type="predicted"/>
<dbReference type="Pfam" id="PF00873">
    <property type="entry name" value="ACR_tran"/>
    <property type="match status" value="1"/>
</dbReference>
<sequence length="1047" mass="112792">MRLVLAALTRPLAVIVALIAITAGFVLSLGQMRTDIFPEVGNPVIYVAQPYGGMTPAQMEGFLTYYYEYHFLYITGIQSVDSKSIQGAALMKLTFREGTNMQQAMGETVGYVNRARAFMPPGTVPPFITRFDPGSVAVGLLLFTSSTHSQGELQNIALNQVRPLFATLPGVSAPPPFGGNQRTIVVSLDPDKLKQYHISPEQAISAVSSGTVVAPSGNLYDGSLNRIVRTNATLGPELNDLMNTPVHPGSGTSVYLRDIGAVENGTDIVTAYAHVDGRRTVYIPVTKRSDASTLAVISAVKAAIPVFKKVIPGDVDVQLAFDQSGYVSHAINGLVREALLGAFLTGLVVLLFLRDWRGALIVVANIPFALAAAVLLLWATGQTINIMTLGGLALAVGVLVDEATVEIENIHTQLLPGVSHAKAVLEACKRTVIARLLSMLCVLAVFVPSFFMKGVGRQLFVPLSLAVGFAMIASYLLSSTLVPVFGTWMMKESHRREELEGAFGRLRLRYEKFLEAVLKRRWPVILTYFGVSVIVLLVVTPRLGTEIFPDANGPVLRMRLKAPIGTRIEETEPMVLHALDLIRKTIGKENVEVTSDYVGVQPSSYPVNLIHLFTSGPEEALVQVQLRSGHPDDERLREDLRAAFQKELPALKLSFEAGDIVSQVMSFGSPTPVQIDVQGVNLDQNYAYLAKIEAELRKLSFLRDVSVVQPQKYPTVEVNIDRQYAGQFGLTMADVTNSMIAATGSSRFTSPNYWRDPQTGNAFQIQVQLPPSRAQGLPALSSLPLMRDGLSQPQLDQVASLQYGIMPEMIERLSGQRVVSLTANLHGVTLGEAQKKIQAALRNVAAPPKGSTVTVRGQVPAMEETISGLRVGLLLAIATIFLLLMANFQSLRLPLAILSMVPGVLCGVVLMLLITRTTLNIQSFMGAIMAVGISVANSILLVTFAEQARQTEGAETAAHTGAVGRLRAILMTATAMICGMIPMAIGFGEGGAQSAPLGRAVIGGLLFSTFATLAVLPAIYGLLQRRASVTSNSLNPQDPASRYYVQP</sequence>
<dbReference type="SUPFAM" id="SSF82693">
    <property type="entry name" value="Multidrug efflux transporter AcrB pore domain, PN1, PN2, PC1 and PC2 subdomains"/>
    <property type="match status" value="2"/>
</dbReference>
<keyword evidence="1" id="KW-0812">Transmembrane</keyword>
<gene>
    <name evidence="2" type="ORF">BDD14_3011</name>
</gene>
<dbReference type="AlphaFoldDB" id="A0A4Q7YV27"/>
<dbReference type="GO" id="GO:0042910">
    <property type="term" value="F:xenobiotic transmembrane transporter activity"/>
    <property type="evidence" value="ECO:0007669"/>
    <property type="project" value="TreeGrafter"/>
</dbReference>
<feature type="transmembrane region" description="Helical" evidence="1">
    <location>
        <begin position="432"/>
        <end position="451"/>
    </location>
</feature>
<reference evidence="2 3" key="1">
    <citation type="submission" date="2019-02" db="EMBL/GenBank/DDBJ databases">
        <title>Genomic Encyclopedia of Archaeal and Bacterial Type Strains, Phase II (KMG-II): from individual species to whole genera.</title>
        <authorList>
            <person name="Goeker M."/>
        </authorList>
    </citation>
    <scope>NUCLEOTIDE SEQUENCE [LARGE SCALE GENOMIC DNA]</scope>
    <source>
        <strain evidence="2 3">DSM 18101</strain>
    </source>
</reference>
<dbReference type="InterPro" id="IPR027463">
    <property type="entry name" value="AcrB_DN_DC_subdom"/>
</dbReference>
<dbReference type="Gene3D" id="3.30.70.1430">
    <property type="entry name" value="Multidrug efflux transporter AcrB pore domain"/>
    <property type="match status" value="2"/>
</dbReference>
<organism evidence="2 3">
    <name type="scientific">Edaphobacter modestus</name>
    <dbReference type="NCBI Taxonomy" id="388466"/>
    <lineage>
        <taxon>Bacteria</taxon>
        <taxon>Pseudomonadati</taxon>
        <taxon>Acidobacteriota</taxon>
        <taxon>Terriglobia</taxon>
        <taxon>Terriglobales</taxon>
        <taxon>Acidobacteriaceae</taxon>
        <taxon>Edaphobacter</taxon>
    </lineage>
</organism>
<dbReference type="GO" id="GO:0005886">
    <property type="term" value="C:plasma membrane"/>
    <property type="evidence" value="ECO:0007669"/>
    <property type="project" value="TreeGrafter"/>
</dbReference>
<dbReference type="Gene3D" id="3.30.70.1320">
    <property type="entry name" value="Multidrug efflux transporter AcrB pore domain like"/>
    <property type="match status" value="1"/>
</dbReference>
<evidence type="ECO:0000256" key="1">
    <source>
        <dbReference type="SAM" id="Phobius"/>
    </source>
</evidence>
<keyword evidence="3" id="KW-1185">Reference proteome</keyword>
<dbReference type="SUPFAM" id="SSF82714">
    <property type="entry name" value="Multidrug efflux transporter AcrB TolC docking domain, DN and DC subdomains"/>
    <property type="match status" value="2"/>
</dbReference>
<dbReference type="OrthoDB" id="9798415at2"/>
<protein>
    <submittedName>
        <fullName evidence="2">Multidrug efflux pump subunit AcrB</fullName>
    </submittedName>
</protein>
<comment type="caution">
    <text evidence="2">The sequence shown here is derived from an EMBL/GenBank/DDBJ whole genome shotgun (WGS) entry which is preliminary data.</text>
</comment>
<evidence type="ECO:0000313" key="2">
    <source>
        <dbReference type="EMBL" id="RZU41488.1"/>
    </source>
</evidence>
<dbReference type="Gene3D" id="3.30.2090.10">
    <property type="entry name" value="Multidrug efflux transporter AcrB TolC docking domain, DN and DC subdomains"/>
    <property type="match status" value="2"/>
</dbReference>
<feature type="transmembrane region" description="Helical" evidence="1">
    <location>
        <begin position="334"/>
        <end position="353"/>
    </location>
</feature>
<dbReference type="Gene3D" id="3.30.70.1440">
    <property type="entry name" value="Multidrug efflux transporter AcrB pore domain"/>
    <property type="match status" value="1"/>
</dbReference>
<feature type="transmembrane region" description="Helical" evidence="1">
    <location>
        <begin position="522"/>
        <end position="539"/>
    </location>
</feature>
<evidence type="ECO:0000313" key="3">
    <source>
        <dbReference type="Proteomes" id="UP000292958"/>
    </source>
</evidence>
<dbReference type="SUPFAM" id="SSF82866">
    <property type="entry name" value="Multidrug efflux transporter AcrB transmembrane domain"/>
    <property type="match status" value="2"/>
</dbReference>
<feature type="transmembrane region" description="Helical" evidence="1">
    <location>
        <begin position="359"/>
        <end position="379"/>
    </location>
</feature>
<feature type="transmembrane region" description="Helical" evidence="1">
    <location>
        <begin position="868"/>
        <end position="888"/>
    </location>
</feature>
<dbReference type="PRINTS" id="PR00702">
    <property type="entry name" value="ACRIFLAVINRP"/>
</dbReference>
<dbReference type="PANTHER" id="PTHR32063:SF8">
    <property type="entry name" value="CATION EFFLUX PROTEIN"/>
    <property type="match status" value="1"/>
</dbReference>
<keyword evidence="1" id="KW-1133">Transmembrane helix</keyword>
<dbReference type="Proteomes" id="UP000292958">
    <property type="component" value="Unassembled WGS sequence"/>
</dbReference>
<dbReference type="InterPro" id="IPR001036">
    <property type="entry name" value="Acrflvin-R"/>
</dbReference>
<dbReference type="EMBL" id="SHKW01000001">
    <property type="protein sequence ID" value="RZU41488.1"/>
    <property type="molecule type" value="Genomic_DNA"/>
</dbReference>
<accession>A0A4Q7YV27</accession>
<dbReference type="Gene3D" id="1.20.1640.10">
    <property type="entry name" value="Multidrug efflux transporter AcrB transmembrane domain"/>
    <property type="match status" value="2"/>
</dbReference>
<keyword evidence="1" id="KW-0472">Membrane</keyword>
<feature type="transmembrane region" description="Helical" evidence="1">
    <location>
        <begin position="895"/>
        <end position="915"/>
    </location>
</feature>
<dbReference type="RefSeq" id="WP_130419401.1">
    <property type="nucleotide sequence ID" value="NZ_SHKW01000001.1"/>
</dbReference>
<feature type="transmembrane region" description="Helical" evidence="1">
    <location>
        <begin position="966"/>
        <end position="988"/>
    </location>
</feature>
<feature type="transmembrane region" description="Helical" evidence="1">
    <location>
        <begin position="12"/>
        <end position="30"/>
    </location>
</feature>
<feature type="transmembrane region" description="Helical" evidence="1">
    <location>
        <begin position="1000"/>
        <end position="1023"/>
    </location>
</feature>